<dbReference type="InterPro" id="IPR048634">
    <property type="entry name" value="SecD_SecF_C"/>
</dbReference>
<dbReference type="InterPro" id="IPR055344">
    <property type="entry name" value="SecD_SecF_C_bact"/>
</dbReference>
<dbReference type="InterPro" id="IPR005791">
    <property type="entry name" value="SecD"/>
</dbReference>
<evidence type="ECO:0000313" key="13">
    <source>
        <dbReference type="Proteomes" id="UP001165561"/>
    </source>
</evidence>
<comment type="caution">
    <text evidence="12">The sequence shown here is derived from an EMBL/GenBank/DDBJ whole genome shotgun (WGS) entry which is preliminary data.</text>
</comment>
<evidence type="ECO:0000256" key="6">
    <source>
        <dbReference type="ARBA" id="ARBA00022989"/>
    </source>
</evidence>
<feature type="transmembrane region" description="Helical" evidence="10">
    <location>
        <begin position="355"/>
        <end position="377"/>
    </location>
</feature>
<feature type="compositionally biased region" description="Acidic residues" evidence="9">
    <location>
        <begin position="83"/>
        <end position="119"/>
    </location>
</feature>
<accession>A0ABT5TZ18</accession>
<name>A0ABT5TZ18_9MICO</name>
<dbReference type="Pfam" id="PF22599">
    <property type="entry name" value="SecDF_P1_head"/>
    <property type="match status" value="1"/>
</dbReference>
<feature type="transmembrane region" description="Helical" evidence="10">
    <location>
        <begin position="383"/>
        <end position="406"/>
    </location>
</feature>
<evidence type="ECO:0000256" key="5">
    <source>
        <dbReference type="ARBA" id="ARBA00022927"/>
    </source>
</evidence>
<feature type="transmembrane region" description="Helical" evidence="10">
    <location>
        <begin position="458"/>
        <end position="477"/>
    </location>
</feature>
<organism evidence="12 13">
    <name type="scientific">Georgenia halotolerans</name>
    <dbReference type="NCBI Taxonomy" id="3028317"/>
    <lineage>
        <taxon>Bacteria</taxon>
        <taxon>Bacillati</taxon>
        <taxon>Actinomycetota</taxon>
        <taxon>Actinomycetes</taxon>
        <taxon>Micrococcales</taxon>
        <taxon>Bogoriellaceae</taxon>
        <taxon>Georgenia</taxon>
    </lineage>
</organism>
<evidence type="ECO:0000259" key="11">
    <source>
        <dbReference type="PROSITE" id="PS50156"/>
    </source>
</evidence>
<keyword evidence="3" id="KW-1003">Cell membrane</keyword>
<dbReference type="NCBIfam" id="TIGR00916">
    <property type="entry name" value="2A0604s01"/>
    <property type="match status" value="1"/>
</dbReference>
<dbReference type="EMBL" id="JARACI010001081">
    <property type="protein sequence ID" value="MDD9207301.1"/>
    <property type="molecule type" value="Genomic_DNA"/>
</dbReference>
<dbReference type="NCBIfam" id="TIGR01129">
    <property type="entry name" value="secD"/>
    <property type="match status" value="1"/>
</dbReference>
<dbReference type="PROSITE" id="PS50156">
    <property type="entry name" value="SSD"/>
    <property type="match status" value="1"/>
</dbReference>
<feature type="compositionally biased region" description="Basic and acidic residues" evidence="9">
    <location>
        <begin position="547"/>
        <end position="560"/>
    </location>
</feature>
<proteinExistence type="inferred from homology"/>
<evidence type="ECO:0000256" key="3">
    <source>
        <dbReference type="ARBA" id="ARBA00022475"/>
    </source>
</evidence>
<feature type="domain" description="SSD" evidence="11">
    <location>
        <begin position="353"/>
        <end position="484"/>
    </location>
</feature>
<evidence type="ECO:0000256" key="7">
    <source>
        <dbReference type="ARBA" id="ARBA00023010"/>
    </source>
</evidence>
<protein>
    <submittedName>
        <fullName evidence="12">Protein translocase subunit SecD</fullName>
    </submittedName>
</protein>
<evidence type="ECO:0000256" key="8">
    <source>
        <dbReference type="ARBA" id="ARBA00023136"/>
    </source>
</evidence>
<dbReference type="Gene3D" id="3.30.1360.200">
    <property type="match status" value="1"/>
</dbReference>
<feature type="region of interest" description="Disordered" evidence="9">
    <location>
        <begin position="25"/>
        <end position="121"/>
    </location>
</feature>
<feature type="region of interest" description="Disordered" evidence="9">
    <location>
        <begin position="513"/>
        <end position="593"/>
    </location>
</feature>
<dbReference type="HAMAP" id="MF_01463_B">
    <property type="entry name" value="SecD_B"/>
    <property type="match status" value="1"/>
</dbReference>
<reference evidence="12" key="1">
    <citation type="submission" date="2023-02" db="EMBL/GenBank/DDBJ databases">
        <title>Georgenia sp.10Sc9-8, isolated from a soil sample collected from the Taklamakan desert.</title>
        <authorList>
            <person name="Liu S."/>
        </authorList>
    </citation>
    <scope>NUCLEOTIDE SEQUENCE</scope>
    <source>
        <strain evidence="12">10Sc9-8</strain>
    </source>
</reference>
<dbReference type="InterPro" id="IPR000731">
    <property type="entry name" value="SSD"/>
</dbReference>
<keyword evidence="13" id="KW-1185">Reference proteome</keyword>
<evidence type="ECO:0000256" key="1">
    <source>
        <dbReference type="ARBA" id="ARBA00004651"/>
    </source>
</evidence>
<keyword evidence="4 10" id="KW-0812">Transmembrane</keyword>
<evidence type="ECO:0000256" key="2">
    <source>
        <dbReference type="ARBA" id="ARBA00022448"/>
    </source>
</evidence>
<evidence type="ECO:0000256" key="10">
    <source>
        <dbReference type="SAM" id="Phobius"/>
    </source>
</evidence>
<dbReference type="InterPro" id="IPR022813">
    <property type="entry name" value="SecD/SecF_arch_bac"/>
</dbReference>
<feature type="transmembrane region" description="Helical" evidence="10">
    <location>
        <begin position="434"/>
        <end position="452"/>
    </location>
</feature>
<keyword evidence="8 10" id="KW-0472">Membrane</keyword>
<dbReference type="InterPro" id="IPR054384">
    <property type="entry name" value="SecDF_P1_head"/>
</dbReference>
<sequence>LPGTPSEETLDLVRRSAQMRFRPVLVSGGPGVIDPVALAAEDEGFELPGEGDAGEEPAPEEVPEEEAAPEDEAAPEATAGDEAAGDEATGDEAAAEDDAGTGGAVEEDVPTEETPEDATPEQIEAAASYVADTDGDGELSAEPLTEDPPNNSDLAWVTEQAAYDFYTLNCADPSNLSGGQQNEPDQPVAACSVDGSAKYILGPTDVEGTHVAGASSGLGQTPSGATTGEWVVNIDLDGEGTRQFADVSERLFSLEPPRNQFAMVLDGLVVSAPQMNAVISDGNAVISGSFTRESAAALSNQLNFGSLPLNFQVQSEEQISATLGTEQLRNGILAGALGLGLVALYLLWQYRGLAMVAISSLLVAAVLTYGLIALLSWTANYRLSLAGVAGLVIAIGITADSFILYFERLRDEVRDGASLESAVHLGWSRARRTIIVSDLVTLLAAVVLYFLAVGGVRGFAFTLGLTTLIDLVVVFMFTHPLMQLLVRTRFFGEGHRLSGLNAANVGATGATYRGRGRVARPEPVSTTAPAGSRRVPAGTADGPRLSIAERRAAERRREQEAAAAEEGGAGPPMPGADGRSDSHTIDTSTGGER</sequence>
<evidence type="ECO:0000313" key="12">
    <source>
        <dbReference type="EMBL" id="MDD9207301.1"/>
    </source>
</evidence>
<keyword evidence="5" id="KW-0653">Protein transport</keyword>
<dbReference type="SUPFAM" id="SSF82866">
    <property type="entry name" value="Multidrug efflux transporter AcrB transmembrane domain"/>
    <property type="match status" value="1"/>
</dbReference>
<keyword evidence="7" id="KW-0811">Translocation</keyword>
<dbReference type="PANTHER" id="PTHR30081">
    <property type="entry name" value="PROTEIN-EXPORT MEMBRANE PROTEIN SEC"/>
    <property type="match status" value="1"/>
</dbReference>
<evidence type="ECO:0000256" key="4">
    <source>
        <dbReference type="ARBA" id="ARBA00022692"/>
    </source>
</evidence>
<dbReference type="Proteomes" id="UP001165561">
    <property type="component" value="Unassembled WGS sequence"/>
</dbReference>
<keyword evidence="6 10" id="KW-1133">Transmembrane helix</keyword>
<feature type="compositionally biased region" description="Acidic residues" evidence="9">
    <location>
        <begin position="52"/>
        <end position="74"/>
    </location>
</feature>
<keyword evidence="2" id="KW-0813">Transport</keyword>
<dbReference type="Pfam" id="PF02355">
    <property type="entry name" value="SecD_SecF_C"/>
    <property type="match status" value="1"/>
</dbReference>
<gene>
    <name evidence="12" type="primary">secD</name>
    <name evidence="12" type="ORF">PU560_12610</name>
</gene>
<comment type="subcellular location">
    <subcellularLocation>
        <location evidence="1">Cell membrane</location>
        <topology evidence="1">Multi-pass membrane protein</topology>
    </subcellularLocation>
</comment>
<dbReference type="PANTHER" id="PTHR30081:SF1">
    <property type="entry name" value="PROTEIN TRANSLOCASE SUBUNIT SECD"/>
    <property type="match status" value="1"/>
</dbReference>
<evidence type="ECO:0000256" key="9">
    <source>
        <dbReference type="SAM" id="MobiDB-lite"/>
    </source>
</evidence>
<feature type="non-terminal residue" evidence="12">
    <location>
        <position position="1"/>
    </location>
</feature>
<feature type="transmembrane region" description="Helical" evidence="10">
    <location>
        <begin position="328"/>
        <end position="348"/>
    </location>
</feature>